<evidence type="ECO:0000256" key="4">
    <source>
        <dbReference type="ARBA" id="ARBA00023125"/>
    </source>
</evidence>
<dbReference type="EMBL" id="CP014145">
    <property type="protein sequence ID" value="AMB59907.1"/>
    <property type="molecule type" value="Genomic_DNA"/>
</dbReference>
<keyword evidence="1" id="KW-0001">2Fe-2S</keyword>
<feature type="domain" description="HTH merR-type" evidence="5">
    <location>
        <begin position="15"/>
        <end position="83"/>
    </location>
</feature>
<dbReference type="InterPro" id="IPR000551">
    <property type="entry name" value="MerR-type_HTH_dom"/>
</dbReference>
<dbReference type="KEGG" id="mvd:AWU67_14735"/>
<dbReference type="Gene3D" id="1.10.1660.10">
    <property type="match status" value="1"/>
</dbReference>
<dbReference type="GO" id="GO:0006979">
    <property type="term" value="P:response to oxidative stress"/>
    <property type="evidence" value="ECO:0007669"/>
    <property type="project" value="InterPro"/>
</dbReference>
<protein>
    <submittedName>
        <fullName evidence="6">Transcriptional regulator</fullName>
    </submittedName>
</protein>
<keyword evidence="1" id="KW-0479">Metal-binding</keyword>
<evidence type="ECO:0000256" key="3">
    <source>
        <dbReference type="ARBA" id="ARBA00023014"/>
    </source>
</evidence>
<dbReference type="GO" id="GO:0003677">
    <property type="term" value="F:DNA binding"/>
    <property type="evidence" value="ECO:0007669"/>
    <property type="project" value="UniProtKB-KW"/>
</dbReference>
<name>A0A0Y0PJ66_9MICO</name>
<sequence length="158" mass="17327">MTKEFVTQDPKAVDVLPIGQIARRAGVPVSTVRYYESLGLLPAVRSAGNTRLFPRHVLRRIAFIQVSVRYGVTLSEVAEILASLPEDHPPTRADWKRISATWSEHLARQQAILARMQEELTGCIGCGCLSQTRCAVVNSRDALGADGPGPRRILDPTP</sequence>
<dbReference type="GO" id="GO:0003700">
    <property type="term" value="F:DNA-binding transcription factor activity"/>
    <property type="evidence" value="ECO:0007669"/>
    <property type="project" value="InterPro"/>
</dbReference>
<dbReference type="InterPro" id="IPR009061">
    <property type="entry name" value="DNA-bd_dom_put_sf"/>
</dbReference>
<keyword evidence="3" id="KW-0411">Iron-sulfur</keyword>
<dbReference type="SUPFAM" id="SSF46955">
    <property type="entry name" value="Putative DNA-binding domain"/>
    <property type="match status" value="1"/>
</dbReference>
<dbReference type="Proteomes" id="UP000058305">
    <property type="component" value="Chromosome"/>
</dbReference>
<dbReference type="GO" id="GO:0046872">
    <property type="term" value="F:metal ion binding"/>
    <property type="evidence" value="ECO:0007669"/>
    <property type="project" value="UniProtKB-KW"/>
</dbReference>
<accession>A0A0Y0PJ66</accession>
<dbReference type="RefSeq" id="WP_067230736.1">
    <property type="nucleotide sequence ID" value="NZ_CP014145.1"/>
</dbReference>
<dbReference type="Pfam" id="PF13411">
    <property type="entry name" value="MerR_1"/>
    <property type="match status" value="1"/>
</dbReference>
<dbReference type="OrthoDB" id="9802944at2"/>
<keyword evidence="7" id="KW-1185">Reference proteome</keyword>
<reference evidence="6 7" key="1">
    <citation type="journal article" date="2016" name="J. Biotechnol.">
        <title>First complete genome sequence of a species in the genus Microterricola, an extremophilic cold active enzyme producing bacterial strain ERGS5:02 isolated from Sikkim Himalaya.</title>
        <authorList>
            <person name="Himanshu"/>
            <person name="Swarnkar M.K."/>
            <person name="Singh D."/>
            <person name="Kumar R."/>
        </authorList>
    </citation>
    <scope>NUCLEOTIDE SEQUENCE [LARGE SCALE GENOMIC DNA]</scope>
    <source>
        <strain evidence="6 7">ERGS5:02</strain>
    </source>
</reference>
<evidence type="ECO:0000256" key="1">
    <source>
        <dbReference type="ARBA" id="ARBA00022714"/>
    </source>
</evidence>
<dbReference type="GO" id="GO:0051537">
    <property type="term" value="F:2 iron, 2 sulfur cluster binding"/>
    <property type="evidence" value="ECO:0007669"/>
    <property type="project" value="UniProtKB-KW"/>
</dbReference>
<dbReference type="SMART" id="SM00422">
    <property type="entry name" value="HTH_MERR"/>
    <property type="match status" value="1"/>
</dbReference>
<keyword evidence="4" id="KW-0238">DNA-binding</keyword>
<dbReference type="InterPro" id="IPR010211">
    <property type="entry name" value="Redox-sen_tscrpt-act_SoxR"/>
</dbReference>
<evidence type="ECO:0000259" key="5">
    <source>
        <dbReference type="PROSITE" id="PS50937"/>
    </source>
</evidence>
<dbReference type="AlphaFoldDB" id="A0A0Y0PJ66"/>
<evidence type="ECO:0000313" key="7">
    <source>
        <dbReference type="Proteomes" id="UP000058305"/>
    </source>
</evidence>
<dbReference type="PANTHER" id="PTHR30204">
    <property type="entry name" value="REDOX-CYCLING DRUG-SENSING TRANSCRIPTIONAL ACTIVATOR SOXR"/>
    <property type="match status" value="1"/>
</dbReference>
<reference evidence="7" key="2">
    <citation type="submission" date="2016-01" db="EMBL/GenBank/DDBJ databases">
        <title>First complete genome sequence of a species in the genus Microterricola, an extremophilic cold active enzyme producing strain ERGS5:02 isolated from Sikkim Himalaya.</title>
        <authorList>
            <person name="Kumar R."/>
            <person name="Singh D."/>
            <person name="Swarnkar M.K."/>
        </authorList>
    </citation>
    <scope>NUCLEOTIDE SEQUENCE [LARGE SCALE GENOMIC DNA]</scope>
    <source>
        <strain evidence="7">ERGS5:02</strain>
    </source>
</reference>
<dbReference type="InterPro" id="IPR047057">
    <property type="entry name" value="MerR_fam"/>
</dbReference>
<gene>
    <name evidence="6" type="ORF">AWU67_14735</name>
</gene>
<dbReference type="PRINTS" id="PR00040">
    <property type="entry name" value="HTHMERR"/>
</dbReference>
<dbReference type="PANTHER" id="PTHR30204:SF0">
    <property type="entry name" value="REDOX-SENSITIVE TRANSCRIPTIONAL ACTIVATOR SOXR"/>
    <property type="match status" value="1"/>
</dbReference>
<dbReference type="PROSITE" id="PS50937">
    <property type="entry name" value="HTH_MERR_2"/>
    <property type="match status" value="1"/>
</dbReference>
<evidence type="ECO:0000313" key="6">
    <source>
        <dbReference type="EMBL" id="AMB59907.1"/>
    </source>
</evidence>
<organism evidence="6 7">
    <name type="scientific">Microterricola viridarii</name>
    <dbReference type="NCBI Taxonomy" id="412690"/>
    <lineage>
        <taxon>Bacteria</taxon>
        <taxon>Bacillati</taxon>
        <taxon>Actinomycetota</taxon>
        <taxon>Actinomycetes</taxon>
        <taxon>Micrococcales</taxon>
        <taxon>Microbacteriaceae</taxon>
        <taxon>Microterricola</taxon>
    </lineage>
</organism>
<evidence type="ECO:0000256" key="2">
    <source>
        <dbReference type="ARBA" id="ARBA00023004"/>
    </source>
</evidence>
<dbReference type="NCBIfam" id="TIGR01950">
    <property type="entry name" value="SoxR"/>
    <property type="match status" value="1"/>
</dbReference>
<keyword evidence="2" id="KW-0408">Iron</keyword>
<proteinExistence type="predicted"/>